<dbReference type="Pfam" id="PF00188">
    <property type="entry name" value="CAP"/>
    <property type="match status" value="1"/>
</dbReference>
<evidence type="ECO:0000313" key="3">
    <source>
        <dbReference type="EMBL" id="SKA86968.1"/>
    </source>
</evidence>
<dbReference type="PROSITE" id="PS51257">
    <property type="entry name" value="PROKAR_LIPOPROTEIN"/>
    <property type="match status" value="1"/>
</dbReference>
<organism evidence="3 4">
    <name type="scientific">Thiothrix eikelboomii</name>
    <dbReference type="NCBI Taxonomy" id="92487"/>
    <lineage>
        <taxon>Bacteria</taxon>
        <taxon>Pseudomonadati</taxon>
        <taxon>Pseudomonadota</taxon>
        <taxon>Gammaproteobacteria</taxon>
        <taxon>Thiotrichales</taxon>
        <taxon>Thiotrichaceae</taxon>
        <taxon>Thiothrix</taxon>
    </lineage>
</organism>
<dbReference type="STRING" id="92487.SAMN02745130_02768"/>
<sequence>MQRLAFVCLLTITGAACTLAPNVPARALPLNATLMLTAHNAVRAPLGLPSLQWSAPLATYAQTWAATLASQPACQMHHRQELGKDEWQVGENLFWSGPRRWSDGRIELEPISPSRVAALWANEVQDYDYASHQCRLGAQCGHYTQMVWRNTQELGCAAAVCGDLGQIWVCNYYPAGNWLGQRPY</sequence>
<dbReference type="AlphaFoldDB" id="A0A1T4XCT9"/>
<dbReference type="PANTHER" id="PTHR10334">
    <property type="entry name" value="CYSTEINE-RICH SECRETORY PROTEIN-RELATED"/>
    <property type="match status" value="1"/>
</dbReference>
<dbReference type="EMBL" id="FUYB01000015">
    <property type="protein sequence ID" value="SKA86968.1"/>
    <property type="molecule type" value="Genomic_DNA"/>
</dbReference>
<dbReference type="Gene3D" id="3.40.33.10">
    <property type="entry name" value="CAP"/>
    <property type="match status" value="1"/>
</dbReference>
<proteinExistence type="predicted"/>
<feature type="signal peptide" evidence="1">
    <location>
        <begin position="1"/>
        <end position="27"/>
    </location>
</feature>
<dbReference type="PRINTS" id="PR00837">
    <property type="entry name" value="V5TPXLIKE"/>
</dbReference>
<evidence type="ECO:0000259" key="2">
    <source>
        <dbReference type="SMART" id="SM00198"/>
    </source>
</evidence>
<protein>
    <submittedName>
        <fullName evidence="3">Cysteine-rich secretory protein family protein</fullName>
    </submittedName>
</protein>
<dbReference type="FunFam" id="3.40.33.10:FF:000004">
    <property type="entry name" value="CAP, cysteine-rich secretory protein, antigen 5"/>
    <property type="match status" value="1"/>
</dbReference>
<dbReference type="InterPro" id="IPR018244">
    <property type="entry name" value="Allrgn_V5/Tpx1_CS"/>
</dbReference>
<accession>A0A1T4XCT9</accession>
<dbReference type="SUPFAM" id="SSF55797">
    <property type="entry name" value="PR-1-like"/>
    <property type="match status" value="1"/>
</dbReference>
<feature type="chain" id="PRO_5013250572" evidence="1">
    <location>
        <begin position="28"/>
        <end position="184"/>
    </location>
</feature>
<dbReference type="InterPro" id="IPR001283">
    <property type="entry name" value="CRISP-related"/>
</dbReference>
<dbReference type="SMART" id="SM00198">
    <property type="entry name" value="SCP"/>
    <property type="match status" value="1"/>
</dbReference>
<dbReference type="PROSITE" id="PS01009">
    <property type="entry name" value="CRISP_1"/>
    <property type="match status" value="1"/>
</dbReference>
<evidence type="ECO:0000256" key="1">
    <source>
        <dbReference type="SAM" id="SignalP"/>
    </source>
</evidence>
<keyword evidence="1" id="KW-0732">Signal</keyword>
<dbReference type="InterPro" id="IPR035940">
    <property type="entry name" value="CAP_sf"/>
</dbReference>
<dbReference type="InterPro" id="IPR014044">
    <property type="entry name" value="CAP_dom"/>
</dbReference>
<dbReference type="OrthoDB" id="9794228at2"/>
<reference evidence="3 4" key="1">
    <citation type="submission" date="2017-02" db="EMBL/GenBank/DDBJ databases">
        <authorList>
            <person name="Peterson S.W."/>
        </authorList>
    </citation>
    <scope>NUCLEOTIDE SEQUENCE [LARGE SCALE GENOMIC DNA]</scope>
    <source>
        <strain evidence="3 4">ATCC 49788</strain>
    </source>
</reference>
<dbReference type="RefSeq" id="WP_078923219.1">
    <property type="nucleotide sequence ID" value="NZ_FUYB01000015.1"/>
</dbReference>
<keyword evidence="4" id="KW-1185">Reference proteome</keyword>
<evidence type="ECO:0000313" key="4">
    <source>
        <dbReference type="Proteomes" id="UP000190460"/>
    </source>
</evidence>
<dbReference type="Proteomes" id="UP000190460">
    <property type="component" value="Unassembled WGS sequence"/>
</dbReference>
<gene>
    <name evidence="3" type="ORF">SAMN02745130_02768</name>
</gene>
<name>A0A1T4XCT9_9GAMM</name>
<dbReference type="GO" id="GO:0005576">
    <property type="term" value="C:extracellular region"/>
    <property type="evidence" value="ECO:0007669"/>
    <property type="project" value="InterPro"/>
</dbReference>
<feature type="domain" description="SCP" evidence="2">
    <location>
        <begin position="30"/>
        <end position="180"/>
    </location>
</feature>